<evidence type="ECO:0000313" key="11">
    <source>
        <dbReference type="EMBL" id="UYQ71239.1"/>
    </source>
</evidence>
<dbReference type="RefSeq" id="WP_264224894.1">
    <property type="nucleotide sequence ID" value="NZ_CP107716.1"/>
</dbReference>
<comment type="similarity">
    <text evidence="2 9">Belongs to the alpha-IPM synthase/homocitrate synthase family.</text>
</comment>
<sequence>MTKERLYLFDTTLRDGAQTTGIEFSLEDKIAIARLLDGLGIDYVEGGYPGANVTDTAFFAEKRTKSADFVAFGMTKRAGRSVENDPGIADLINSSADAVCYVSKAWDHQVKLALGISTKENLRSLAESVRAAIDAGKESFVDCEHFFDGYKANRAYAIDCVKTALDAGARWIVLCDTNGGTMPSEIEEIVADVLSVAPGDRLGIHAHDDTGQAVANSLAAVRAGVRQVQGTLNGLGERCGNANLVTLIPTLVLKPVFSEQFETGVTAEKLETLTHVSRAFDEILNRGPNRQAPYVGASAFATKAGIHASAIAKDPATYEHVAPESIGNERLIMVSQQAGKSNLLTTLKRFDIKMAKDDPRLDKLLRQVKEREARGYSYDGAEASFFMLAHKMLGTLPKFFDVTSYRTAIERRHNAKGEMVTVCEAVVKIDVDGEILMSVAEGNGPINALDLAMRKDLGKYSSRIDDLELVDFKVRILDGGTGAVTRVLIESRDDTGERWFTVGVSPNIIDASFEALYESFTYKLMKTA</sequence>
<dbReference type="PROSITE" id="PS00816">
    <property type="entry name" value="AIPM_HOMOCIT_SYNTH_2"/>
    <property type="match status" value="1"/>
</dbReference>
<name>A0ABY6IKW9_9HYPH</name>
<evidence type="ECO:0000256" key="6">
    <source>
        <dbReference type="ARBA" id="ARBA00023304"/>
    </source>
</evidence>
<organism evidence="11 12">
    <name type="scientific">Pelagibacterium flavum</name>
    <dbReference type="NCBI Taxonomy" id="2984530"/>
    <lineage>
        <taxon>Bacteria</taxon>
        <taxon>Pseudomonadati</taxon>
        <taxon>Pseudomonadota</taxon>
        <taxon>Alphaproteobacteria</taxon>
        <taxon>Hyphomicrobiales</taxon>
        <taxon>Devosiaceae</taxon>
        <taxon>Pelagibacterium</taxon>
    </lineage>
</organism>
<gene>
    <name evidence="11" type="primary">cimA</name>
    <name evidence="11" type="ORF">OF122_14445</name>
</gene>
<dbReference type="CDD" id="cd07941">
    <property type="entry name" value="DRE_TIM_LeuA3"/>
    <property type="match status" value="1"/>
</dbReference>
<dbReference type="SUPFAM" id="SSF51569">
    <property type="entry name" value="Aldolase"/>
    <property type="match status" value="1"/>
</dbReference>
<dbReference type="Gene3D" id="3.30.160.270">
    <property type="match status" value="1"/>
</dbReference>
<evidence type="ECO:0000256" key="2">
    <source>
        <dbReference type="ARBA" id="ARBA00006154"/>
    </source>
</evidence>
<evidence type="ECO:0000256" key="4">
    <source>
        <dbReference type="ARBA" id="ARBA00022624"/>
    </source>
</evidence>
<dbReference type="SMART" id="SM00917">
    <property type="entry name" value="LeuA_dimer"/>
    <property type="match status" value="1"/>
</dbReference>
<comment type="pathway">
    <text evidence="1">Amino-acid biosynthesis; L-isoleucine biosynthesis; 2-oxobutanoate from pyruvate: step 1/3.</text>
</comment>
<keyword evidence="4" id="KW-0412">Isoleucine biosynthesis</keyword>
<evidence type="ECO:0000256" key="8">
    <source>
        <dbReference type="NCBIfam" id="TIGR00977"/>
    </source>
</evidence>
<dbReference type="InterPro" id="IPR000891">
    <property type="entry name" value="PYR_CT"/>
</dbReference>
<dbReference type="PANTHER" id="PTHR43538">
    <property type="entry name" value="ALPHA-IPM SYNTHASE/HOMOCITRATE SYNTHASE"/>
    <property type="match status" value="1"/>
</dbReference>
<dbReference type="Pfam" id="PF00682">
    <property type="entry name" value="HMGL-like"/>
    <property type="match status" value="1"/>
</dbReference>
<dbReference type="SUPFAM" id="SSF110921">
    <property type="entry name" value="2-isopropylmalate synthase LeuA, allosteric (dimerisation) domain"/>
    <property type="match status" value="1"/>
</dbReference>
<dbReference type="InterPro" id="IPR036230">
    <property type="entry name" value="LeuA_allosteric_dom_sf"/>
</dbReference>
<proteinExistence type="inferred from homology"/>
<evidence type="ECO:0000259" key="10">
    <source>
        <dbReference type="PROSITE" id="PS50991"/>
    </source>
</evidence>
<keyword evidence="6" id="KW-0100">Branched-chain amino acid biosynthesis</keyword>
<dbReference type="PROSITE" id="PS00815">
    <property type="entry name" value="AIPM_HOMOCIT_SYNTH_1"/>
    <property type="match status" value="1"/>
</dbReference>
<dbReference type="Proteomes" id="UP001163882">
    <property type="component" value="Chromosome"/>
</dbReference>
<dbReference type="PANTHER" id="PTHR43538:SF1">
    <property type="entry name" value="(R)-CITRAMALATE SYNTHASE"/>
    <property type="match status" value="1"/>
</dbReference>
<protein>
    <recommendedName>
        <fullName evidence="8">Citramalate synthase</fullName>
        <ecNumber evidence="8">2.3.3.21</ecNumber>
    </recommendedName>
</protein>
<feature type="domain" description="Pyruvate carboxyltransferase" evidence="10">
    <location>
        <begin position="6"/>
        <end position="271"/>
    </location>
</feature>
<dbReference type="EC" id="2.3.3.21" evidence="8"/>
<dbReference type="PROSITE" id="PS50991">
    <property type="entry name" value="PYR_CT"/>
    <property type="match status" value="1"/>
</dbReference>
<dbReference type="InterPro" id="IPR013709">
    <property type="entry name" value="2-isopropylmalate_synth_dimer"/>
</dbReference>
<evidence type="ECO:0000256" key="3">
    <source>
        <dbReference type="ARBA" id="ARBA00022605"/>
    </source>
</evidence>
<evidence type="ECO:0000313" key="12">
    <source>
        <dbReference type="Proteomes" id="UP001163882"/>
    </source>
</evidence>
<comment type="catalytic activity">
    <reaction evidence="7">
        <text>pyruvate + acetyl-CoA + H2O = (3R)-citramalate + CoA + H(+)</text>
        <dbReference type="Rhea" id="RHEA:19045"/>
        <dbReference type="ChEBI" id="CHEBI:15361"/>
        <dbReference type="ChEBI" id="CHEBI:15377"/>
        <dbReference type="ChEBI" id="CHEBI:15378"/>
        <dbReference type="ChEBI" id="CHEBI:30934"/>
        <dbReference type="ChEBI" id="CHEBI:57287"/>
        <dbReference type="ChEBI" id="CHEBI:57288"/>
        <dbReference type="EC" id="2.3.3.21"/>
    </reaction>
</comment>
<dbReference type="Gene3D" id="1.10.238.260">
    <property type="match status" value="1"/>
</dbReference>
<dbReference type="Pfam" id="PF08502">
    <property type="entry name" value="LeuA_dimer"/>
    <property type="match status" value="1"/>
</dbReference>
<dbReference type="InterPro" id="IPR005675">
    <property type="entry name" value="Citramal_synthase"/>
</dbReference>
<dbReference type="NCBIfam" id="TIGR00977">
    <property type="entry name" value="citramal_synth"/>
    <property type="match status" value="1"/>
</dbReference>
<dbReference type="Pfam" id="PF22617">
    <property type="entry name" value="HCS_D2"/>
    <property type="match status" value="1"/>
</dbReference>
<dbReference type="InterPro" id="IPR002034">
    <property type="entry name" value="AIPM/Hcit_synth_CS"/>
</dbReference>
<dbReference type="InterPro" id="IPR013785">
    <property type="entry name" value="Aldolase_TIM"/>
</dbReference>
<evidence type="ECO:0000256" key="1">
    <source>
        <dbReference type="ARBA" id="ARBA00004743"/>
    </source>
</evidence>
<dbReference type="EMBL" id="CP107716">
    <property type="protein sequence ID" value="UYQ71239.1"/>
    <property type="molecule type" value="Genomic_DNA"/>
</dbReference>
<dbReference type="Gene3D" id="3.20.20.70">
    <property type="entry name" value="Aldolase class I"/>
    <property type="match status" value="1"/>
</dbReference>
<reference evidence="11" key="1">
    <citation type="submission" date="2022-10" db="EMBL/GenBank/DDBJ databases">
        <title>YIM 151497 complete genome.</title>
        <authorList>
            <person name="Chen X."/>
        </authorList>
    </citation>
    <scope>NUCLEOTIDE SEQUENCE</scope>
    <source>
        <strain evidence="11">YIM 151497</strain>
    </source>
</reference>
<evidence type="ECO:0000256" key="5">
    <source>
        <dbReference type="ARBA" id="ARBA00022679"/>
    </source>
</evidence>
<keyword evidence="3" id="KW-0028">Amino-acid biosynthesis</keyword>
<keyword evidence="12" id="KW-1185">Reference proteome</keyword>
<evidence type="ECO:0000256" key="9">
    <source>
        <dbReference type="RuleBase" id="RU003523"/>
    </source>
</evidence>
<dbReference type="InterPro" id="IPR054691">
    <property type="entry name" value="LeuA/HCS_post-cat"/>
</dbReference>
<keyword evidence="5 9" id="KW-0808">Transferase</keyword>
<accession>A0ABY6IKW9</accession>
<evidence type="ECO:0000256" key="7">
    <source>
        <dbReference type="ARBA" id="ARBA00048263"/>
    </source>
</evidence>